<dbReference type="Pfam" id="PF04427">
    <property type="entry name" value="Brix"/>
    <property type="match status" value="1"/>
</dbReference>
<dbReference type="InterPro" id="IPR039770">
    <property type="entry name" value="Rpf2"/>
</dbReference>
<reference evidence="7 8" key="1">
    <citation type="submission" date="2018-12" db="EMBL/GenBank/DDBJ databases">
        <authorList>
            <person name="Tiukova I."/>
            <person name="Dainat J."/>
        </authorList>
    </citation>
    <scope>NUCLEOTIDE SEQUENCE [LARGE SCALE GENOMIC DNA]</scope>
</reference>
<dbReference type="OrthoDB" id="407658at2759"/>
<accession>A0A448YMW0</accession>
<dbReference type="PROSITE" id="PS50833">
    <property type="entry name" value="BRIX"/>
    <property type="match status" value="1"/>
</dbReference>
<evidence type="ECO:0000259" key="6">
    <source>
        <dbReference type="PROSITE" id="PS50833"/>
    </source>
</evidence>
<keyword evidence="3 4" id="KW-0539">Nucleus</keyword>
<dbReference type="AlphaFoldDB" id="A0A448YMW0"/>
<feature type="compositionally biased region" description="Acidic residues" evidence="5">
    <location>
        <begin position="302"/>
        <end position="327"/>
    </location>
</feature>
<comment type="subcellular location">
    <subcellularLocation>
        <location evidence="1 4">Nucleus</location>
        <location evidence="1 4">Nucleolus</location>
    </subcellularLocation>
</comment>
<dbReference type="EMBL" id="CAACVR010000022">
    <property type="protein sequence ID" value="VEU22285.1"/>
    <property type="molecule type" value="Genomic_DNA"/>
</dbReference>
<evidence type="ECO:0000313" key="8">
    <source>
        <dbReference type="Proteomes" id="UP000290900"/>
    </source>
</evidence>
<evidence type="ECO:0000313" key="7">
    <source>
        <dbReference type="EMBL" id="VEU22285.1"/>
    </source>
</evidence>
<dbReference type="STRING" id="13370.A0A448YMW0"/>
<dbReference type="InterPro" id="IPR007109">
    <property type="entry name" value="Brix"/>
</dbReference>
<proteinExistence type="inferred from homology"/>
<dbReference type="GO" id="GO:0000463">
    <property type="term" value="P:maturation of LSU-rRNA from tricistronic rRNA transcript (SSU-rRNA, 5.8S rRNA, LSU-rRNA)"/>
    <property type="evidence" value="ECO:0007669"/>
    <property type="project" value="TreeGrafter"/>
</dbReference>
<protein>
    <recommendedName>
        <fullName evidence="4">Ribosome production factor 2 homolog</fullName>
    </recommendedName>
    <alternativeName>
        <fullName evidence="4">Ribosome biogenesis protein RPF2 homolog</fullName>
    </alternativeName>
</protein>
<dbReference type="InParanoid" id="A0A448YMW0"/>
<evidence type="ECO:0000256" key="3">
    <source>
        <dbReference type="ARBA" id="ARBA00023242"/>
    </source>
</evidence>
<evidence type="ECO:0000256" key="2">
    <source>
        <dbReference type="ARBA" id="ARBA00010782"/>
    </source>
</evidence>
<feature type="domain" description="Brix" evidence="6">
    <location>
        <begin position="28"/>
        <end position="244"/>
    </location>
</feature>
<evidence type="ECO:0000256" key="1">
    <source>
        <dbReference type="ARBA" id="ARBA00004604"/>
    </source>
</evidence>
<comment type="similarity">
    <text evidence="2 4">Belongs to the RPF2 family.</text>
</comment>
<dbReference type="Proteomes" id="UP000290900">
    <property type="component" value="Unassembled WGS sequence"/>
</dbReference>
<evidence type="ECO:0000256" key="5">
    <source>
        <dbReference type="SAM" id="MobiDB-lite"/>
    </source>
</evidence>
<dbReference type="PANTHER" id="PTHR12728:SF0">
    <property type="entry name" value="RIBOSOME PRODUCTION FACTOR 2 HOMOLOG"/>
    <property type="match status" value="1"/>
</dbReference>
<organism evidence="7 8">
    <name type="scientific">Brettanomyces naardenensis</name>
    <name type="common">Yeast</name>
    <dbReference type="NCBI Taxonomy" id="13370"/>
    <lineage>
        <taxon>Eukaryota</taxon>
        <taxon>Fungi</taxon>
        <taxon>Dikarya</taxon>
        <taxon>Ascomycota</taxon>
        <taxon>Saccharomycotina</taxon>
        <taxon>Pichiomycetes</taxon>
        <taxon>Pichiales</taxon>
        <taxon>Pichiaceae</taxon>
        <taxon>Brettanomyces</taxon>
    </lineage>
</organism>
<dbReference type="GO" id="GO:0019843">
    <property type="term" value="F:rRNA binding"/>
    <property type="evidence" value="ECO:0007669"/>
    <property type="project" value="UniProtKB-UniRule"/>
</dbReference>
<name>A0A448YMW0_BRENA</name>
<dbReference type="SMART" id="SM00879">
    <property type="entry name" value="Brix"/>
    <property type="match status" value="1"/>
</dbReference>
<dbReference type="GO" id="GO:0000027">
    <property type="term" value="P:ribosomal large subunit assembly"/>
    <property type="evidence" value="ECO:0007669"/>
    <property type="project" value="InterPro"/>
</dbReference>
<evidence type="ECO:0000256" key="4">
    <source>
        <dbReference type="RuleBase" id="RU367086"/>
    </source>
</evidence>
<dbReference type="GO" id="GO:0005730">
    <property type="term" value="C:nucleolus"/>
    <property type="evidence" value="ECO:0007669"/>
    <property type="project" value="UniProtKB-SubCell"/>
</dbReference>
<feature type="region of interest" description="Disordered" evidence="5">
    <location>
        <begin position="282"/>
        <end position="336"/>
    </location>
</feature>
<sequence length="336" mass="38833">MIRSVKPKNARSKRALERKEAKIVENVKTALFVPGQSSNQALHDITVDLSALKKPFCKRFQKRNQILPFEDSSSIEFLSEKNDASIVVLSTNNKKRPNNLTFIRTFNYGVYDMIELQVMGNYKLLNDFKKSTFQLGLKPMFVFQGAIFDTHPVFKQIKSLFLDMYRGEDTKFVDVAGLQWVIAVSAIEEDDQNETVSKLPLVHFRVYKLKTYRSPEPKLPRVELEETGPRLDFKIGRHESAPAELETEALRVPKQLQPKEKKNVETDLMGDKIATIHVGKQDLSRLQTRKMKGLKSRYDQNPEADEEFGADDPVDVINDEEEEEEQEPEKKKRRRD</sequence>
<dbReference type="FunCoup" id="A0A448YMW0">
    <property type="interactions" value="1048"/>
</dbReference>
<dbReference type="PANTHER" id="PTHR12728">
    <property type="entry name" value="BRIX DOMAIN CONTAINING PROTEIN"/>
    <property type="match status" value="1"/>
</dbReference>
<gene>
    <name evidence="7" type="ORF">BRENAR_LOCUS3016</name>
</gene>
<keyword evidence="8" id="KW-1185">Reference proteome</keyword>